<proteinExistence type="predicted"/>
<evidence type="ECO:0000313" key="2">
    <source>
        <dbReference type="EMBL" id="BBD93281.1"/>
    </source>
</evidence>
<evidence type="ECO:0000313" key="3">
    <source>
        <dbReference type="Proteomes" id="UP000274772"/>
    </source>
</evidence>
<sequence>MPLLEHHTSYISCIEQKAYKFVIAVIKIKSILMAAFVYISNKMKSFFRKGKSICEHFIEDTHNISDDI</sequence>
<keyword evidence="1" id="KW-0472">Membrane</keyword>
<keyword evidence="1" id="KW-1133">Transmembrane helix</keyword>
<dbReference type="EMBL" id="AP018586">
    <property type="protein sequence ID" value="BBD93281.1"/>
    <property type="molecule type" value="Genomic_DNA"/>
</dbReference>
<keyword evidence="1" id="KW-0812">Transmembrane</keyword>
<gene>
    <name evidence="2" type="ORF">JMUB590_2227</name>
</gene>
<reference evidence="2 3" key="1">
    <citation type="submission" date="2018-05" db="EMBL/GenBank/DDBJ databases">
        <title>Complete genome sequencing of three human clinical isolates of Staphylococcus caprae reveals virulence factors similar to those of S. epidermidis and S. capitis.</title>
        <authorList>
            <person name="Watanabe S."/>
            <person name="Cui L."/>
        </authorList>
    </citation>
    <scope>NUCLEOTIDE SEQUENCE [LARGE SCALE GENOMIC DNA]</scope>
    <source>
        <strain evidence="2 3">JMUB590</strain>
    </source>
</reference>
<keyword evidence="3" id="KW-1185">Reference proteome</keyword>
<dbReference type="Proteomes" id="UP000274772">
    <property type="component" value="Chromosome"/>
</dbReference>
<organism evidence="2 3">
    <name type="scientific">Staphylococcus caprae</name>
    <dbReference type="NCBI Taxonomy" id="29380"/>
    <lineage>
        <taxon>Bacteria</taxon>
        <taxon>Bacillati</taxon>
        <taxon>Bacillota</taxon>
        <taxon>Bacilli</taxon>
        <taxon>Bacillales</taxon>
        <taxon>Staphylococcaceae</taxon>
        <taxon>Staphylococcus</taxon>
    </lineage>
</organism>
<name>A0ABM7FRB1_9STAP</name>
<evidence type="ECO:0000256" key="1">
    <source>
        <dbReference type="SAM" id="Phobius"/>
    </source>
</evidence>
<accession>A0ABM7FRB1</accession>
<feature type="transmembrane region" description="Helical" evidence="1">
    <location>
        <begin position="18"/>
        <end position="39"/>
    </location>
</feature>
<protein>
    <submittedName>
        <fullName evidence="2">Uncharacterized protein</fullName>
    </submittedName>
</protein>